<accession>A0ABQ7FUF8</accession>
<keyword evidence="2" id="KW-1185">Reference proteome</keyword>
<dbReference type="EMBL" id="MU069646">
    <property type="protein sequence ID" value="KAF5836717.1"/>
    <property type="molecule type" value="Genomic_DNA"/>
</dbReference>
<dbReference type="Proteomes" id="UP000815325">
    <property type="component" value="Unassembled WGS sequence"/>
</dbReference>
<proteinExistence type="predicted"/>
<comment type="caution">
    <text evidence="1">The sequence shown here is derived from an EMBL/GenBank/DDBJ whole genome shotgun (WGS) entry which is preliminary data.</text>
</comment>
<protein>
    <submittedName>
        <fullName evidence="1">Uncharacterized protein</fullName>
    </submittedName>
</protein>
<gene>
    <name evidence="1" type="ORF">DUNSADRAFT_5544</name>
</gene>
<evidence type="ECO:0000313" key="1">
    <source>
        <dbReference type="EMBL" id="KAF5836717.1"/>
    </source>
</evidence>
<sequence>MYMCMQHTESWQLCLPTITCMQLKGCWQHTYKHLLVAHGILAMEPLQPLLCWDLNVLRPSLTLLARSILHNVCICMLHV</sequence>
<organism evidence="1 2">
    <name type="scientific">Dunaliella salina</name>
    <name type="common">Green alga</name>
    <name type="synonym">Protococcus salinus</name>
    <dbReference type="NCBI Taxonomy" id="3046"/>
    <lineage>
        <taxon>Eukaryota</taxon>
        <taxon>Viridiplantae</taxon>
        <taxon>Chlorophyta</taxon>
        <taxon>core chlorophytes</taxon>
        <taxon>Chlorophyceae</taxon>
        <taxon>CS clade</taxon>
        <taxon>Chlamydomonadales</taxon>
        <taxon>Dunaliellaceae</taxon>
        <taxon>Dunaliella</taxon>
    </lineage>
</organism>
<name>A0ABQ7FUF8_DUNSA</name>
<reference evidence="1" key="1">
    <citation type="submission" date="2017-08" db="EMBL/GenBank/DDBJ databases">
        <authorList>
            <person name="Polle J.E."/>
            <person name="Barry K."/>
            <person name="Cushman J."/>
            <person name="Schmutz J."/>
            <person name="Tran D."/>
            <person name="Hathwaick L.T."/>
            <person name="Yim W.C."/>
            <person name="Jenkins J."/>
            <person name="Mckie-Krisberg Z.M."/>
            <person name="Prochnik S."/>
            <person name="Lindquist E."/>
            <person name="Dockter R.B."/>
            <person name="Adam C."/>
            <person name="Molina H."/>
            <person name="Bunkerborg J."/>
            <person name="Jin E."/>
            <person name="Buchheim M."/>
            <person name="Magnuson J."/>
        </authorList>
    </citation>
    <scope>NUCLEOTIDE SEQUENCE</scope>
    <source>
        <strain evidence="1">CCAP 19/18</strain>
    </source>
</reference>
<evidence type="ECO:0000313" key="2">
    <source>
        <dbReference type="Proteomes" id="UP000815325"/>
    </source>
</evidence>